<organism evidence="1 2">
    <name type="scientific">Dendrobium nobile</name>
    <name type="common">Orchid</name>
    <dbReference type="NCBI Taxonomy" id="94219"/>
    <lineage>
        <taxon>Eukaryota</taxon>
        <taxon>Viridiplantae</taxon>
        <taxon>Streptophyta</taxon>
        <taxon>Embryophyta</taxon>
        <taxon>Tracheophyta</taxon>
        <taxon>Spermatophyta</taxon>
        <taxon>Magnoliopsida</taxon>
        <taxon>Liliopsida</taxon>
        <taxon>Asparagales</taxon>
        <taxon>Orchidaceae</taxon>
        <taxon>Epidendroideae</taxon>
        <taxon>Malaxideae</taxon>
        <taxon>Dendrobiinae</taxon>
        <taxon>Dendrobium</taxon>
    </lineage>
</organism>
<keyword evidence="2" id="KW-1185">Reference proteome</keyword>
<reference evidence="1" key="1">
    <citation type="journal article" date="2022" name="Front. Genet.">
        <title>Chromosome-Scale Assembly of the Dendrobium nobile Genome Provides Insights Into the Molecular Mechanism of the Biosynthesis of the Medicinal Active Ingredient of Dendrobium.</title>
        <authorList>
            <person name="Xu Q."/>
            <person name="Niu S.-C."/>
            <person name="Li K.-L."/>
            <person name="Zheng P.-J."/>
            <person name="Zhang X.-J."/>
            <person name="Jia Y."/>
            <person name="Liu Y."/>
            <person name="Niu Y.-X."/>
            <person name="Yu L.-H."/>
            <person name="Chen D.-F."/>
            <person name="Zhang G.-Q."/>
        </authorList>
    </citation>
    <scope>NUCLEOTIDE SEQUENCE</scope>
    <source>
        <tissue evidence="1">Leaf</tissue>
    </source>
</reference>
<evidence type="ECO:0008006" key="3">
    <source>
        <dbReference type="Google" id="ProtNLM"/>
    </source>
</evidence>
<dbReference type="OrthoDB" id="1742531at2759"/>
<dbReference type="EMBL" id="JAGYWB010000012">
    <property type="protein sequence ID" value="KAI0501976.1"/>
    <property type="molecule type" value="Genomic_DNA"/>
</dbReference>
<comment type="caution">
    <text evidence="1">The sequence shown here is derived from an EMBL/GenBank/DDBJ whole genome shotgun (WGS) entry which is preliminary data.</text>
</comment>
<protein>
    <recommendedName>
        <fullName evidence="3">GAG-pre-integrase domain-containing protein</fullName>
    </recommendedName>
</protein>
<dbReference type="Proteomes" id="UP000829196">
    <property type="component" value="Unassembled WGS sequence"/>
</dbReference>
<accession>A0A8T3AZJ4</accession>
<sequence length="100" mass="11307">MHNDIVRELTYARHVPDVKKNLLFVGALEIKGYKVIIEAGVLKMYHGALMVLKEVRYPNLYYLQGRIVIGMIVVADDSSETTILWHMQLAHAGEISLTAL</sequence>
<name>A0A8T3AZJ4_DENNO</name>
<dbReference type="AlphaFoldDB" id="A0A8T3AZJ4"/>
<gene>
    <name evidence="1" type="ORF">KFK09_016921</name>
</gene>
<evidence type="ECO:0000313" key="1">
    <source>
        <dbReference type="EMBL" id="KAI0501976.1"/>
    </source>
</evidence>
<proteinExistence type="predicted"/>
<evidence type="ECO:0000313" key="2">
    <source>
        <dbReference type="Proteomes" id="UP000829196"/>
    </source>
</evidence>